<dbReference type="RefSeq" id="WP_378116715.1">
    <property type="nucleotide sequence ID" value="NZ_JBHRTF010000002.1"/>
</dbReference>
<dbReference type="InterPro" id="IPR006860">
    <property type="entry name" value="FecR"/>
</dbReference>
<feature type="domain" description="FecR protein" evidence="1">
    <location>
        <begin position="121"/>
        <end position="210"/>
    </location>
</feature>
<dbReference type="PANTHER" id="PTHR30273:SF2">
    <property type="entry name" value="PROTEIN FECR"/>
    <property type="match status" value="1"/>
</dbReference>
<comment type="caution">
    <text evidence="2">The sequence shown here is derived from an EMBL/GenBank/DDBJ whole genome shotgun (WGS) entry which is preliminary data.</text>
</comment>
<accession>A0ABV7FBJ2</accession>
<dbReference type="InterPro" id="IPR012373">
    <property type="entry name" value="Ferrdict_sens_TM"/>
</dbReference>
<dbReference type="EMBL" id="JBHRTF010000002">
    <property type="protein sequence ID" value="MFC3114930.1"/>
    <property type="molecule type" value="Genomic_DNA"/>
</dbReference>
<dbReference type="PANTHER" id="PTHR30273">
    <property type="entry name" value="PERIPLASMIC SIGNAL SENSOR AND SIGMA FACTOR ACTIVATOR FECR-RELATED"/>
    <property type="match status" value="1"/>
</dbReference>
<evidence type="ECO:0000313" key="3">
    <source>
        <dbReference type="Proteomes" id="UP001595555"/>
    </source>
</evidence>
<organism evidence="2 3">
    <name type="scientific">Cellvibrio fontiphilus</name>
    <dbReference type="NCBI Taxonomy" id="1815559"/>
    <lineage>
        <taxon>Bacteria</taxon>
        <taxon>Pseudomonadati</taxon>
        <taxon>Pseudomonadota</taxon>
        <taxon>Gammaproteobacteria</taxon>
        <taxon>Cellvibrionales</taxon>
        <taxon>Cellvibrionaceae</taxon>
        <taxon>Cellvibrio</taxon>
    </lineage>
</organism>
<proteinExistence type="predicted"/>
<gene>
    <name evidence="2" type="ORF">ACFODX_05110</name>
</gene>
<dbReference type="PIRSF" id="PIRSF018266">
    <property type="entry name" value="FecR"/>
    <property type="match status" value="1"/>
</dbReference>
<protein>
    <submittedName>
        <fullName evidence="2">FecR family protein</fullName>
    </submittedName>
</protein>
<dbReference type="Gene3D" id="2.60.120.1440">
    <property type="match status" value="1"/>
</dbReference>
<sequence>MTYSSLNQPDDEDYQTAAEWLELLGEQPLDELSKRRLLHWLESSPTRRALFERMLNSWADPALTRAAQAVTQVNRPARAQPAADFRRGARWALCFSLCIALLVSNRFLSEAPASSKTLPFATATGIRHDLQLEEGSLLEISPASRLAITLDTTRRHVELQQGAAYFRVAKDKNRPFAVSIGTASVVAVGTEFNIDKLAQATEVTVYEGAIDLRAHPDDPPTRLVAGDQAQVSASGIRLQKVELAGLVDWRSGWLELHEGNLGLLVEQLNRYSPNPIQLADPDLAALPLAGRFQLKDVAASLELLTELHPLEQRRINQQGVAVIQLAARN</sequence>
<dbReference type="Proteomes" id="UP001595555">
    <property type="component" value="Unassembled WGS sequence"/>
</dbReference>
<evidence type="ECO:0000259" key="1">
    <source>
        <dbReference type="Pfam" id="PF04773"/>
    </source>
</evidence>
<evidence type="ECO:0000313" key="2">
    <source>
        <dbReference type="EMBL" id="MFC3114930.1"/>
    </source>
</evidence>
<name>A0ABV7FBJ2_9GAMM</name>
<keyword evidence="3" id="KW-1185">Reference proteome</keyword>
<dbReference type="Pfam" id="PF04773">
    <property type="entry name" value="FecR"/>
    <property type="match status" value="1"/>
</dbReference>
<reference evidence="3" key="1">
    <citation type="journal article" date="2019" name="Int. J. Syst. Evol. Microbiol.">
        <title>The Global Catalogue of Microorganisms (GCM) 10K type strain sequencing project: providing services to taxonomists for standard genome sequencing and annotation.</title>
        <authorList>
            <consortium name="The Broad Institute Genomics Platform"/>
            <consortium name="The Broad Institute Genome Sequencing Center for Infectious Disease"/>
            <person name="Wu L."/>
            <person name="Ma J."/>
        </authorList>
    </citation>
    <scope>NUCLEOTIDE SEQUENCE [LARGE SCALE GENOMIC DNA]</scope>
    <source>
        <strain evidence="3">KCTC 52237</strain>
    </source>
</reference>